<dbReference type="Proteomes" id="UP001193389">
    <property type="component" value="Chromosome"/>
</dbReference>
<feature type="region of interest" description="Disordered" evidence="1">
    <location>
        <begin position="49"/>
        <end position="207"/>
    </location>
</feature>
<sequence length="296" mass="32855">MMQLSRIGSANTYARCIKELSDWGYILYTASSNFHSGSRVSCIRFDTATDTPRNTRTDTGIKTNTSTDTGNDTGRNTGISGSTENDTGRDTTSDTGTKSDTTNDTGRNTGTSSNPKSDTRSDTASDTGITVNTETDTGRSTASKKKDAASIKTDTGCDTGSDTLLINSLNKNKQEEKSVRGNQKLNVDENEKKQKRLRTTNSENLPDEKFQVPDLSEVEQFFEQNQFPRSEAQKFYAHYQSSGWKTGDMKKIISWQAVARKWMNNTQSFKTDEREFNQIGTSKHSVTVNKNYAEPL</sequence>
<accession>A0A5K7S4B6</accession>
<dbReference type="KEGG" id="anf:AQPE_0457"/>
<feature type="compositionally biased region" description="Low complexity" evidence="1">
    <location>
        <begin position="63"/>
        <end position="78"/>
    </location>
</feature>
<feature type="compositionally biased region" description="Polar residues" evidence="1">
    <location>
        <begin position="152"/>
        <end position="171"/>
    </location>
</feature>
<reference evidence="2" key="1">
    <citation type="journal article" date="2020" name="Int. J. Syst. Evol. Microbiol.">
        <title>Aquipluma nitroreducens gen. nov. sp. nov., a novel facultatively anaerobic bacterium isolated from a freshwater lake.</title>
        <authorList>
            <person name="Watanabe M."/>
            <person name="Kojima H."/>
            <person name="Fukui M."/>
        </authorList>
    </citation>
    <scope>NUCLEOTIDE SEQUENCE</scope>
    <source>
        <strain evidence="2">MeG22</strain>
    </source>
</reference>
<feature type="compositionally biased region" description="Polar residues" evidence="1">
    <location>
        <begin position="124"/>
        <end position="141"/>
    </location>
</feature>
<proteinExistence type="predicted"/>
<organism evidence="2 3">
    <name type="scientific">Aquipluma nitroreducens</name>
    <dbReference type="NCBI Taxonomy" id="2010828"/>
    <lineage>
        <taxon>Bacteria</taxon>
        <taxon>Pseudomonadati</taxon>
        <taxon>Bacteroidota</taxon>
        <taxon>Bacteroidia</taxon>
        <taxon>Marinilabiliales</taxon>
        <taxon>Prolixibacteraceae</taxon>
        <taxon>Aquipluma</taxon>
    </lineage>
</organism>
<dbReference type="AlphaFoldDB" id="A0A5K7S4B6"/>
<feature type="compositionally biased region" description="Polar residues" evidence="1">
    <location>
        <begin position="49"/>
        <end position="62"/>
    </location>
</feature>
<feature type="compositionally biased region" description="Low complexity" evidence="1">
    <location>
        <begin position="93"/>
        <end position="114"/>
    </location>
</feature>
<evidence type="ECO:0000256" key="1">
    <source>
        <dbReference type="SAM" id="MobiDB-lite"/>
    </source>
</evidence>
<dbReference type="EMBL" id="AP018694">
    <property type="protein sequence ID" value="BBE16320.1"/>
    <property type="molecule type" value="Genomic_DNA"/>
</dbReference>
<keyword evidence="3" id="KW-1185">Reference proteome</keyword>
<evidence type="ECO:0000313" key="3">
    <source>
        <dbReference type="Proteomes" id="UP001193389"/>
    </source>
</evidence>
<gene>
    <name evidence="2" type="ORF">AQPE_0457</name>
</gene>
<protein>
    <submittedName>
        <fullName evidence="2">Uncharacterized protein</fullName>
    </submittedName>
</protein>
<name>A0A5K7S4B6_9BACT</name>
<evidence type="ECO:0000313" key="2">
    <source>
        <dbReference type="EMBL" id="BBE16320.1"/>
    </source>
</evidence>